<dbReference type="PROSITE" id="PS51257">
    <property type="entry name" value="PROKAR_LIPOPROTEIN"/>
    <property type="match status" value="1"/>
</dbReference>
<proteinExistence type="predicted"/>
<dbReference type="EMBL" id="CP022310">
    <property type="protein sequence ID" value="QDI70681.1"/>
    <property type="molecule type" value="Genomic_DNA"/>
</dbReference>
<feature type="chain" id="PRO_5038700010" description="Lipoprotein" evidence="2">
    <location>
        <begin position="24"/>
        <end position="267"/>
    </location>
</feature>
<dbReference type="KEGG" id="sast:CD934_19805"/>
<dbReference type="RefSeq" id="WP_142232724.1">
    <property type="nucleotide sequence ID" value="NZ_CP022310.1"/>
</dbReference>
<sequence length="267" mass="27554">MRRTALAGLCLVAVSVAALTGCAGEDQANGGSSNDPTGRSTSKEPNSTSRPEKKPFAGLTGGEIADKAFKATAGASSLRMSGDVPDEESGGTIRLDMALNEAGDCSGTMGFGKQGEAELIKTGDVLYLKYDEAFLRAQSKGEPQADVDAAVALLAGKWAKMSTDDADAEDLSTFCDLDMVFGGAEEGNSAATRGRTTTVDGAQAVTVEARDGKDHFTLYVATEGEPYLLRLDSASADDPGSITFSDYGKSVPLDAPKGNVLDLDSLS</sequence>
<evidence type="ECO:0008006" key="5">
    <source>
        <dbReference type="Google" id="ProtNLM"/>
    </source>
</evidence>
<reference evidence="3 4" key="1">
    <citation type="submission" date="2017-07" db="EMBL/GenBank/DDBJ databases">
        <title>The Complete Genome of Streptomyces asterosporus-ZSY.</title>
        <authorList>
            <person name="Zhang S."/>
        </authorList>
    </citation>
    <scope>NUCLEOTIDE SEQUENCE [LARGE SCALE GENOMIC DNA]</scope>
    <source>
        <strain evidence="3 4">DSM 41452</strain>
    </source>
</reference>
<dbReference type="Gene3D" id="2.50.20.20">
    <property type="match status" value="1"/>
</dbReference>
<keyword evidence="4" id="KW-1185">Reference proteome</keyword>
<evidence type="ECO:0000313" key="3">
    <source>
        <dbReference type="EMBL" id="QDI70681.1"/>
    </source>
</evidence>
<dbReference type="AlphaFoldDB" id="A0A514JTI4"/>
<feature type="compositionally biased region" description="Polar residues" evidence="1">
    <location>
        <begin position="29"/>
        <end position="49"/>
    </location>
</feature>
<organism evidence="3 4">
    <name type="scientific">Streptomyces calvus</name>
    <dbReference type="NCBI Taxonomy" id="67282"/>
    <lineage>
        <taxon>Bacteria</taxon>
        <taxon>Bacillati</taxon>
        <taxon>Actinomycetota</taxon>
        <taxon>Actinomycetes</taxon>
        <taxon>Kitasatosporales</taxon>
        <taxon>Streptomycetaceae</taxon>
        <taxon>Streptomyces</taxon>
    </lineage>
</organism>
<evidence type="ECO:0000256" key="1">
    <source>
        <dbReference type="SAM" id="MobiDB-lite"/>
    </source>
</evidence>
<feature type="signal peptide" evidence="2">
    <location>
        <begin position="1"/>
        <end position="23"/>
    </location>
</feature>
<protein>
    <recommendedName>
        <fullName evidence="5">Lipoprotein</fullName>
    </recommendedName>
</protein>
<accession>A0A514JTI4</accession>
<dbReference type="Proteomes" id="UP000316215">
    <property type="component" value="Chromosome"/>
</dbReference>
<name>A0A514JTI4_9ACTN</name>
<evidence type="ECO:0000256" key="2">
    <source>
        <dbReference type="SAM" id="SignalP"/>
    </source>
</evidence>
<gene>
    <name evidence="3" type="ORF">CD934_19805</name>
</gene>
<keyword evidence="2" id="KW-0732">Signal</keyword>
<feature type="region of interest" description="Disordered" evidence="1">
    <location>
        <begin position="24"/>
        <end position="59"/>
    </location>
</feature>
<evidence type="ECO:0000313" key="4">
    <source>
        <dbReference type="Proteomes" id="UP000316215"/>
    </source>
</evidence>